<proteinExistence type="predicted"/>
<feature type="compositionally biased region" description="Polar residues" evidence="1">
    <location>
        <begin position="532"/>
        <end position="546"/>
    </location>
</feature>
<feature type="region of interest" description="Disordered" evidence="1">
    <location>
        <begin position="498"/>
        <end position="561"/>
    </location>
</feature>
<sequence>MSVANHHSGRASDADDLQREQRELYDVRDAALAARFKLQIQRTEVSNTRVKAGTSEGIFISRLREFLRSIDIALPDAVEKGFEEVLELRESLGNEESDYFEAEEKYNLLEWRYNKKERSLLARLGETKSKTRQVLERNQRLLETEEATRFAGGPLILPKTFPFNDPSISYDQSQVTSIRQAAQAHSSQLPATTQPKLIRKTQSAQDMHIPKPSPAAYHDASSTFYSDDADSRVFSAEGPKEDRISAWIPSPVNITPPHRRYLKEFFEGIREIYLKKERLSSLAMRYWSSGELDGPVVPTAFSISPISASILQASDSGASQILDGRSSALGVDNILSDEPEPMHRRMSINQSMRAIEQDPPSQGSVEPGQTSKVSSDHGGVVLSIATREREARTSSSTSEDLVATPKVVGTEQKSLDLQSDQVSMVDLELTEPDGPSERDHLLAGLGQHPTQSEVYSAYPQRLTDEILIPNSQETLSHQYIPEPPQVLINSSEHPFFNGINDNDIPETSMRRLSGDSKSSSVPTPIDFESRSLVGSANPSSCTSRASSPAELQRQNLHPGRL</sequence>
<dbReference type="AlphaFoldDB" id="A0A9P4QJL9"/>
<evidence type="ECO:0000313" key="2">
    <source>
        <dbReference type="EMBL" id="KAF2728507.1"/>
    </source>
</evidence>
<dbReference type="OrthoDB" id="3801250at2759"/>
<dbReference type="EMBL" id="ML996277">
    <property type="protein sequence ID" value="KAF2728507.1"/>
    <property type="molecule type" value="Genomic_DNA"/>
</dbReference>
<keyword evidence="3" id="KW-1185">Reference proteome</keyword>
<name>A0A9P4QJL9_9PLEO</name>
<gene>
    <name evidence="2" type="ORF">EJ04DRAFT_528573</name>
</gene>
<accession>A0A9P4QJL9</accession>
<evidence type="ECO:0000256" key="1">
    <source>
        <dbReference type="SAM" id="MobiDB-lite"/>
    </source>
</evidence>
<comment type="caution">
    <text evidence="2">The sequence shown here is derived from an EMBL/GenBank/DDBJ whole genome shotgun (WGS) entry which is preliminary data.</text>
</comment>
<reference evidence="2" key="1">
    <citation type="journal article" date="2020" name="Stud. Mycol.">
        <title>101 Dothideomycetes genomes: a test case for predicting lifestyles and emergence of pathogens.</title>
        <authorList>
            <person name="Haridas S."/>
            <person name="Albert R."/>
            <person name="Binder M."/>
            <person name="Bloem J."/>
            <person name="Labutti K."/>
            <person name="Salamov A."/>
            <person name="Andreopoulos B."/>
            <person name="Baker S."/>
            <person name="Barry K."/>
            <person name="Bills G."/>
            <person name="Bluhm B."/>
            <person name="Cannon C."/>
            <person name="Castanera R."/>
            <person name="Culley D."/>
            <person name="Daum C."/>
            <person name="Ezra D."/>
            <person name="Gonzalez J."/>
            <person name="Henrissat B."/>
            <person name="Kuo A."/>
            <person name="Liang C."/>
            <person name="Lipzen A."/>
            <person name="Lutzoni F."/>
            <person name="Magnuson J."/>
            <person name="Mondo S."/>
            <person name="Nolan M."/>
            <person name="Ohm R."/>
            <person name="Pangilinan J."/>
            <person name="Park H.-J."/>
            <person name="Ramirez L."/>
            <person name="Alfaro M."/>
            <person name="Sun H."/>
            <person name="Tritt A."/>
            <person name="Yoshinaga Y."/>
            <person name="Zwiers L.-H."/>
            <person name="Turgeon B."/>
            <person name="Goodwin S."/>
            <person name="Spatafora J."/>
            <person name="Crous P."/>
            <person name="Grigoriev I."/>
        </authorList>
    </citation>
    <scope>NUCLEOTIDE SEQUENCE</scope>
    <source>
        <strain evidence="2">CBS 125425</strain>
    </source>
</reference>
<protein>
    <submittedName>
        <fullName evidence="2">Uncharacterized protein</fullName>
    </submittedName>
</protein>
<feature type="region of interest" description="Disordered" evidence="1">
    <location>
        <begin position="355"/>
        <end position="407"/>
    </location>
</feature>
<evidence type="ECO:0000313" key="3">
    <source>
        <dbReference type="Proteomes" id="UP000799444"/>
    </source>
</evidence>
<dbReference type="Proteomes" id="UP000799444">
    <property type="component" value="Unassembled WGS sequence"/>
</dbReference>
<feature type="compositionally biased region" description="Polar residues" evidence="1">
    <location>
        <begin position="359"/>
        <end position="373"/>
    </location>
</feature>
<organism evidence="2 3">
    <name type="scientific">Polyplosphaeria fusca</name>
    <dbReference type="NCBI Taxonomy" id="682080"/>
    <lineage>
        <taxon>Eukaryota</taxon>
        <taxon>Fungi</taxon>
        <taxon>Dikarya</taxon>
        <taxon>Ascomycota</taxon>
        <taxon>Pezizomycotina</taxon>
        <taxon>Dothideomycetes</taxon>
        <taxon>Pleosporomycetidae</taxon>
        <taxon>Pleosporales</taxon>
        <taxon>Tetraplosphaeriaceae</taxon>
        <taxon>Polyplosphaeria</taxon>
    </lineage>
</organism>